<evidence type="ECO:0000256" key="2">
    <source>
        <dbReference type="ARBA" id="ARBA00006472"/>
    </source>
</evidence>
<accession>A0A8A4TWD7</accession>
<evidence type="ECO:0000313" key="6">
    <source>
        <dbReference type="Proteomes" id="UP000663929"/>
    </source>
</evidence>
<keyword evidence="3 4" id="KW-0456">Lyase</keyword>
<gene>
    <name evidence="5" type="ORF">J3U87_17670</name>
</gene>
<sequence>MSKKLTDDERAAALNELTEWHLNDQGKLERALAFTDFNEAFGFMTRVALLAESMNHHPEWFNVYNRVRIELTTHDAGGLSKRDLKMARAIDAMLT</sequence>
<evidence type="ECO:0000256" key="1">
    <source>
        <dbReference type="ARBA" id="ARBA00001554"/>
    </source>
</evidence>
<dbReference type="RefSeq" id="WP_237384374.1">
    <property type="nucleotide sequence ID" value="NZ_CP071793.1"/>
</dbReference>
<dbReference type="Gene3D" id="3.30.1360.20">
    <property type="entry name" value="Transcriptional coactivator/pterin dehydratase"/>
    <property type="match status" value="1"/>
</dbReference>
<name>A0A8A4TWD7_SULCO</name>
<dbReference type="SUPFAM" id="SSF55248">
    <property type="entry name" value="PCD-like"/>
    <property type="match status" value="1"/>
</dbReference>
<dbReference type="GO" id="GO:0006729">
    <property type="term" value="P:tetrahydrobiopterin biosynthetic process"/>
    <property type="evidence" value="ECO:0007669"/>
    <property type="project" value="InterPro"/>
</dbReference>
<proteinExistence type="inferred from homology"/>
<protein>
    <recommendedName>
        <fullName evidence="4">Putative pterin-4-alpha-carbinolamine dehydratase</fullName>
        <shortName evidence="4">PHS</shortName>
        <ecNumber evidence="4">4.2.1.96</ecNumber>
    </recommendedName>
    <alternativeName>
        <fullName evidence="4">4-alpha-hydroxy-tetrahydropterin dehydratase</fullName>
    </alternativeName>
    <alternativeName>
        <fullName evidence="4">Pterin carbinolamine dehydratase</fullName>
        <shortName evidence="4">PCD</shortName>
    </alternativeName>
</protein>
<dbReference type="AlphaFoldDB" id="A0A8A4TWD7"/>
<dbReference type="InterPro" id="IPR036428">
    <property type="entry name" value="PCD_sf"/>
</dbReference>
<comment type="catalytic activity">
    <reaction evidence="1 4">
        <text>(4aS,6R)-4a-hydroxy-L-erythro-5,6,7,8-tetrahydrobiopterin = (6R)-L-erythro-6,7-dihydrobiopterin + H2O</text>
        <dbReference type="Rhea" id="RHEA:11920"/>
        <dbReference type="ChEBI" id="CHEBI:15377"/>
        <dbReference type="ChEBI" id="CHEBI:15642"/>
        <dbReference type="ChEBI" id="CHEBI:43120"/>
        <dbReference type="EC" id="4.2.1.96"/>
    </reaction>
</comment>
<dbReference type="NCBIfam" id="NF002018">
    <property type="entry name" value="PRK00823.1-3"/>
    <property type="match status" value="1"/>
</dbReference>
<evidence type="ECO:0000313" key="5">
    <source>
        <dbReference type="EMBL" id="QTD54276.1"/>
    </source>
</evidence>
<evidence type="ECO:0000256" key="3">
    <source>
        <dbReference type="ARBA" id="ARBA00023239"/>
    </source>
</evidence>
<dbReference type="PANTHER" id="PTHR12599">
    <property type="entry name" value="PTERIN-4-ALPHA-CARBINOLAMINE DEHYDRATASE"/>
    <property type="match status" value="1"/>
</dbReference>
<comment type="similarity">
    <text evidence="2 4">Belongs to the pterin-4-alpha-carbinolamine dehydratase family.</text>
</comment>
<reference evidence="5" key="1">
    <citation type="submission" date="2021-03" db="EMBL/GenBank/DDBJ databases">
        <title>Acanthopleuribacteraceae sp. M133.</title>
        <authorList>
            <person name="Wang G."/>
        </authorList>
    </citation>
    <scope>NUCLEOTIDE SEQUENCE</scope>
    <source>
        <strain evidence="5">M133</strain>
    </source>
</reference>
<dbReference type="NCBIfam" id="NF002017">
    <property type="entry name" value="PRK00823.1-2"/>
    <property type="match status" value="1"/>
</dbReference>
<evidence type="ECO:0000256" key="4">
    <source>
        <dbReference type="HAMAP-Rule" id="MF_00434"/>
    </source>
</evidence>
<dbReference type="HAMAP" id="MF_00434">
    <property type="entry name" value="Pterin_4_alpha"/>
    <property type="match status" value="1"/>
</dbReference>
<keyword evidence="6" id="KW-1185">Reference proteome</keyword>
<dbReference type="CDD" id="cd00914">
    <property type="entry name" value="PCD_DCoH_subfamily_b"/>
    <property type="match status" value="1"/>
</dbReference>
<organism evidence="5 6">
    <name type="scientific">Sulfidibacter corallicola</name>
    <dbReference type="NCBI Taxonomy" id="2818388"/>
    <lineage>
        <taxon>Bacteria</taxon>
        <taxon>Pseudomonadati</taxon>
        <taxon>Acidobacteriota</taxon>
        <taxon>Holophagae</taxon>
        <taxon>Acanthopleuribacterales</taxon>
        <taxon>Acanthopleuribacteraceae</taxon>
        <taxon>Sulfidibacter</taxon>
    </lineage>
</organism>
<dbReference type="EC" id="4.2.1.96" evidence="4"/>
<dbReference type="InterPro" id="IPR001533">
    <property type="entry name" value="Pterin_deHydtase"/>
</dbReference>
<dbReference type="EMBL" id="CP071793">
    <property type="protein sequence ID" value="QTD54276.1"/>
    <property type="molecule type" value="Genomic_DNA"/>
</dbReference>
<dbReference type="Pfam" id="PF01329">
    <property type="entry name" value="Pterin_4a"/>
    <property type="match status" value="1"/>
</dbReference>
<dbReference type="PANTHER" id="PTHR12599:SF0">
    <property type="entry name" value="PTERIN-4-ALPHA-CARBINOLAMINE DEHYDRATASE"/>
    <property type="match status" value="1"/>
</dbReference>
<dbReference type="GO" id="GO:0008124">
    <property type="term" value="F:4-alpha-hydroxytetrahydrobiopterin dehydratase activity"/>
    <property type="evidence" value="ECO:0007669"/>
    <property type="project" value="UniProtKB-UniRule"/>
</dbReference>
<dbReference type="Proteomes" id="UP000663929">
    <property type="component" value="Chromosome"/>
</dbReference>
<dbReference type="KEGG" id="scor:J3U87_17670"/>